<gene>
    <name evidence="1" type="ORF">HALOF300_03222</name>
</gene>
<evidence type="ECO:0008006" key="3">
    <source>
        <dbReference type="Google" id="ProtNLM"/>
    </source>
</evidence>
<dbReference type="AlphaFoldDB" id="A0A7M4DM54"/>
<dbReference type="RefSeq" id="WP_156741897.1">
    <property type="nucleotide sequence ID" value="NZ_CACRYJ010000046.1"/>
</dbReference>
<protein>
    <recommendedName>
        <fullName evidence="3">DUF4145 domain-containing protein</fullName>
    </recommendedName>
</protein>
<accession>A0A7M4DM54</accession>
<reference evidence="1 2" key="1">
    <citation type="submission" date="2019-11" db="EMBL/GenBank/DDBJ databases">
        <authorList>
            <person name="Criscuolo A."/>
        </authorList>
    </citation>
    <scope>NUCLEOTIDE SEQUENCE [LARGE SCALE GENOMIC DNA]</scope>
    <source>
        <strain evidence="1">CIP111667</strain>
    </source>
</reference>
<proteinExistence type="predicted"/>
<comment type="caution">
    <text evidence="1">The sequence shown here is derived from an EMBL/GenBank/DDBJ whole genome shotgun (WGS) entry which is preliminary data.</text>
</comment>
<dbReference type="EMBL" id="CACRYJ010000046">
    <property type="protein sequence ID" value="VZO38386.1"/>
    <property type="molecule type" value="Genomic_DNA"/>
</dbReference>
<sequence length="85" mass="9293">MIGAAVRDGLPQGVQQTMDVLRFSGNQSVHEVHHDDTPETAGTLFNLLNLVVERLVTQPKQLDELYSGLPEGVRDSIARRDAATP</sequence>
<evidence type="ECO:0000313" key="2">
    <source>
        <dbReference type="Proteomes" id="UP000419743"/>
    </source>
</evidence>
<evidence type="ECO:0000313" key="1">
    <source>
        <dbReference type="EMBL" id="VZO38386.1"/>
    </source>
</evidence>
<organism evidence="1 2">
    <name type="scientific">Occultella aeris</name>
    <dbReference type="NCBI Taxonomy" id="2761496"/>
    <lineage>
        <taxon>Bacteria</taxon>
        <taxon>Bacillati</taxon>
        <taxon>Actinomycetota</taxon>
        <taxon>Actinomycetes</taxon>
        <taxon>Micrococcales</taxon>
        <taxon>Ruaniaceae</taxon>
        <taxon>Occultella</taxon>
    </lineage>
</organism>
<keyword evidence="2" id="KW-1185">Reference proteome</keyword>
<name>A0A7M4DM54_9MICO</name>
<dbReference type="Proteomes" id="UP000419743">
    <property type="component" value="Unassembled WGS sequence"/>
</dbReference>